<evidence type="ECO:0000256" key="1">
    <source>
        <dbReference type="SAM" id="SignalP"/>
    </source>
</evidence>
<name>A0ABX1MID6_9CYAN</name>
<comment type="caution">
    <text evidence="2">The sequence shown here is derived from an EMBL/GenBank/DDBJ whole genome shotgun (WGS) entry which is preliminary data.</text>
</comment>
<feature type="chain" id="PRO_5045893088" description="Secreted protein" evidence="1">
    <location>
        <begin position="27"/>
        <end position="66"/>
    </location>
</feature>
<keyword evidence="1" id="KW-0732">Signal</keyword>
<accession>A0ABX1MID6</accession>
<reference evidence="2 3" key="1">
    <citation type="submission" date="2018-06" db="EMBL/GenBank/DDBJ databases">
        <title>Comparative genomics of Brasilonema spp. strains.</title>
        <authorList>
            <person name="Alvarenga D.O."/>
            <person name="Fiore M.F."/>
            <person name="Varani A.M."/>
        </authorList>
    </citation>
    <scope>NUCLEOTIDE SEQUENCE [LARGE SCALE GENOMIC DNA]</scope>
    <source>
        <strain evidence="2 3">UFV-OR1</strain>
    </source>
</reference>
<gene>
    <name evidence="2" type="ORF">DP115_30390</name>
</gene>
<evidence type="ECO:0000313" key="2">
    <source>
        <dbReference type="EMBL" id="NMF66821.1"/>
    </source>
</evidence>
<evidence type="ECO:0008006" key="4">
    <source>
        <dbReference type="Google" id="ProtNLM"/>
    </source>
</evidence>
<proteinExistence type="predicted"/>
<protein>
    <recommendedName>
        <fullName evidence="4">Secreted protein</fullName>
    </recommendedName>
</protein>
<dbReference type="Proteomes" id="UP000762253">
    <property type="component" value="Unassembled WGS sequence"/>
</dbReference>
<evidence type="ECO:0000313" key="3">
    <source>
        <dbReference type="Proteomes" id="UP000762253"/>
    </source>
</evidence>
<organism evidence="2 3">
    <name type="scientific">Brasilonema octagenarum UFV-OR1</name>
    <dbReference type="NCBI Taxonomy" id="417115"/>
    <lineage>
        <taxon>Bacteria</taxon>
        <taxon>Bacillati</taxon>
        <taxon>Cyanobacteriota</taxon>
        <taxon>Cyanophyceae</taxon>
        <taxon>Nostocales</taxon>
        <taxon>Scytonemataceae</taxon>
        <taxon>Brasilonema</taxon>
        <taxon>Octagenarum group</taxon>
    </lineage>
</organism>
<feature type="signal peptide" evidence="1">
    <location>
        <begin position="1"/>
        <end position="26"/>
    </location>
</feature>
<dbReference type="EMBL" id="QMEC01000187">
    <property type="protein sequence ID" value="NMF66821.1"/>
    <property type="molecule type" value="Genomic_DNA"/>
</dbReference>
<keyword evidence="3" id="KW-1185">Reference proteome</keyword>
<sequence>MFVLAFNFALFVFCLPQACSVAIAQAARPTPEAQSASPELRSGNQALQERVRRTQLGWAYTGDRLF</sequence>